<dbReference type="EMBL" id="CP006773">
    <property type="protein sequence ID" value="AHD00459.1"/>
    <property type="molecule type" value="Genomic_DNA"/>
</dbReference>
<sequence length="253" mass="27431">MTEHNPRAFIGGNNPPPYDPIVVEKLNTEAAGFLDAAAEWIEKGDITSEGDAQLLNDFIAGAKKRKTATDKARAAAKKPHDDAGKAVQAAFKPIITKLESAVSKTSPLLTTWLQKKEAARQEKLRIQHEEARRAQEEADRKAAEAAARNDISGEIDAEAAREEADLMAKDAARAAKSKANVTSATGGGRTASLRTYHTAMVVNVRAAFMHYQENPALAECLRSLADAEIRSKDFDPETMKIPGIEIITDRKAV</sequence>
<dbReference type="AlphaFoldDB" id="V9VRY6"/>
<gene>
    <name evidence="2" type="ORF">METH_06705</name>
</gene>
<proteinExistence type="predicted"/>
<dbReference type="RefSeq" id="WP_024089618.1">
    <property type="nucleotide sequence ID" value="NC_023135.1"/>
</dbReference>
<protein>
    <submittedName>
        <fullName evidence="2">Uncharacterized protein</fullName>
    </submittedName>
</protein>
<dbReference type="HOGENOM" id="CLU_1163935_0_0_5"/>
<feature type="coiled-coil region" evidence="1">
    <location>
        <begin position="119"/>
        <end position="148"/>
    </location>
</feature>
<dbReference type="KEGG" id="lmd:METH_06705"/>
<keyword evidence="1" id="KW-0175">Coiled coil</keyword>
<evidence type="ECO:0000256" key="1">
    <source>
        <dbReference type="SAM" id="Coils"/>
    </source>
</evidence>
<reference evidence="2 3" key="1">
    <citation type="submission" date="2013-09" db="EMBL/GenBank/DDBJ databases">
        <authorList>
            <consortium name="DOE Joint Genome Institute"/>
            <person name="Klenk H.-P."/>
            <person name="Huntemann M."/>
            <person name="Han J."/>
            <person name="Chen A."/>
            <person name="Kyrpides N."/>
            <person name="Mavromatis K."/>
            <person name="Markowitz V."/>
            <person name="Palaniappan K."/>
            <person name="Ivanova N."/>
            <person name="Schaumberg A."/>
            <person name="Pati A."/>
            <person name="Liolios K."/>
            <person name="Nordberg H.P."/>
            <person name="Cantor M.N."/>
            <person name="Hua S.X."/>
            <person name="Woyke T."/>
        </authorList>
    </citation>
    <scope>NUCLEOTIDE SEQUENCE [LARGE SCALE GENOMIC DNA]</scope>
    <source>
        <strain evidence="2 3">DSM 14336</strain>
    </source>
</reference>
<dbReference type="OrthoDB" id="7773581at2"/>
<dbReference type="Proteomes" id="UP000018780">
    <property type="component" value="Chromosome"/>
</dbReference>
<keyword evidence="3" id="KW-1185">Reference proteome</keyword>
<evidence type="ECO:0000313" key="3">
    <source>
        <dbReference type="Proteomes" id="UP000018780"/>
    </source>
</evidence>
<accession>V9VRY6</accession>
<dbReference type="PATRIC" id="fig|999552.6.peg.1353"/>
<organism evidence="2 3">
    <name type="scientific">Leisingera methylohalidivorans DSM 14336</name>
    <dbReference type="NCBI Taxonomy" id="999552"/>
    <lineage>
        <taxon>Bacteria</taxon>
        <taxon>Pseudomonadati</taxon>
        <taxon>Pseudomonadota</taxon>
        <taxon>Alphaproteobacteria</taxon>
        <taxon>Rhodobacterales</taxon>
        <taxon>Roseobacteraceae</taxon>
        <taxon>Leisingera</taxon>
    </lineage>
</organism>
<dbReference type="STRING" id="999552.METH_06705"/>
<name>V9VRY6_9RHOB</name>
<evidence type="ECO:0000313" key="2">
    <source>
        <dbReference type="EMBL" id="AHD00459.1"/>
    </source>
</evidence>